<feature type="compositionally biased region" description="Polar residues" evidence="1">
    <location>
        <begin position="915"/>
        <end position="927"/>
    </location>
</feature>
<feature type="region of interest" description="Disordered" evidence="1">
    <location>
        <begin position="789"/>
        <end position="840"/>
    </location>
</feature>
<feature type="compositionally biased region" description="Polar residues" evidence="1">
    <location>
        <begin position="515"/>
        <end position="528"/>
    </location>
</feature>
<organism evidence="2 3">
    <name type="scientific">Eeniella nana</name>
    <name type="common">Yeast</name>
    <name type="synonym">Brettanomyces nanus</name>
    <dbReference type="NCBI Taxonomy" id="13502"/>
    <lineage>
        <taxon>Eukaryota</taxon>
        <taxon>Fungi</taxon>
        <taxon>Dikarya</taxon>
        <taxon>Ascomycota</taxon>
        <taxon>Saccharomycotina</taxon>
        <taxon>Pichiomycetes</taxon>
        <taxon>Pichiales</taxon>
        <taxon>Pichiaceae</taxon>
        <taxon>Brettanomyces</taxon>
    </lineage>
</organism>
<feature type="region of interest" description="Disordered" evidence="1">
    <location>
        <begin position="732"/>
        <end position="769"/>
    </location>
</feature>
<accession>A0A875S058</accession>
<feature type="region of interest" description="Disordered" evidence="1">
    <location>
        <begin position="65"/>
        <end position="91"/>
    </location>
</feature>
<dbReference type="OrthoDB" id="3996230at2759"/>
<feature type="region of interest" description="Disordered" evidence="1">
    <location>
        <begin position="276"/>
        <end position="319"/>
    </location>
</feature>
<feature type="compositionally biased region" description="Low complexity" evidence="1">
    <location>
        <begin position="794"/>
        <end position="811"/>
    </location>
</feature>
<evidence type="ECO:0000313" key="3">
    <source>
        <dbReference type="Proteomes" id="UP000662931"/>
    </source>
</evidence>
<feature type="compositionally biased region" description="Low complexity" evidence="1">
    <location>
        <begin position="532"/>
        <end position="541"/>
    </location>
</feature>
<proteinExistence type="predicted"/>
<gene>
    <name evidence="2" type="ORF">FOA43_001008</name>
</gene>
<dbReference type="Proteomes" id="UP000662931">
    <property type="component" value="Chromosome 1"/>
</dbReference>
<feature type="compositionally biased region" description="Polar residues" evidence="1">
    <location>
        <begin position="447"/>
        <end position="461"/>
    </location>
</feature>
<dbReference type="AlphaFoldDB" id="A0A875S058"/>
<dbReference type="EMBL" id="CP064812">
    <property type="protein sequence ID" value="QPG73695.1"/>
    <property type="molecule type" value="Genomic_DNA"/>
</dbReference>
<feature type="region of interest" description="Disordered" evidence="1">
    <location>
        <begin position="437"/>
        <end position="463"/>
    </location>
</feature>
<sequence length="960" mass="100973">MVALWGIVKRLKEPQVKDNSSTQSCGQSTPSKPSEKALHTPINARQLADLYEKVKRENSVLYSSLKKDSSDQMRSIQPESNHSIADGSVSQSGASQYNNSFFRGFANDSKNIDSSTPRSKSVMVRSSNQAHQSRNASFGINPIERAQLVHLKKRMEADRYRRTRLGYLRRHTQNLVHSRSVTSSRNSSYMDTGINTVEANHSAPLKTTIRAKKVARKSLDSIPEDKRNKSGYFMLKMAYNIDDDDVDKETHVISQAKPLSEKLKFNSNTSLSTLDTVRKPKSFVPKEKPVKSPEKSTRELLNGTSTTEQDEETIGPSPAFKFGALPRITNVVSAPLPKAEKIHQDSVPAFSFGHEKPRGQSAGKAELMPSFSFGSNSVPKVLDKTEVKPISGKPLVPVPSAPFVADGSAVSTFSFGAPAKTETKIGAKSSTVTPAFSFGSKPEKSSHTPSFSFGSKAGSSTPFANSVSPAAPAFASASVPAATLSFGSRTKPESKSAPPAFKLALPTPLKESDKQNSSTPSFQLSAPTQKKPAFQFSSAPPAAKVQANTPGFIFGQKASGMGSSLSAAAPNFGNHLPSQNVQASIPTKPAFSFTSKDSTSTPASSISASSATVASKPTLSFGSTSVPTKPSFSFESSKKNQHQSIDGDSEQPGGSRKRNRNQTSAPPVFKMNAANVVSTANGNQSSFSFGGYAAKPSKFGAVNKNAAGTSFGSNSPTGVSFGAERAVNGSSLTRASTPGAPATTFNSSAFGSTSRASSMPPAFGANTNSNANSSNGFSFNTTNNGGNVSAPKLFGSSSSNNNASNEFNGFNQPSQNSKPPLAGNNASGFGGFGNGNASNGANDGSKGKLFSLNEFPTLPPSHIQSSAFSFDGKNNNNPNAFGIANGNGNGNGNSNGNVNGNGSSFAGPSTFNFNKSATPDINFSGNMAKQDPAAIFSGPPAQPPSHHSRKKLMPRSLRRR</sequence>
<feature type="compositionally biased region" description="Polar residues" evidence="1">
    <location>
        <begin position="17"/>
        <end position="32"/>
    </location>
</feature>
<feature type="compositionally biased region" description="Polar residues" evidence="1">
    <location>
        <begin position="617"/>
        <end position="635"/>
    </location>
</feature>
<dbReference type="RefSeq" id="XP_038777260.1">
    <property type="nucleotide sequence ID" value="XM_038921332.1"/>
</dbReference>
<keyword evidence="3" id="KW-1185">Reference proteome</keyword>
<evidence type="ECO:0000313" key="2">
    <source>
        <dbReference type="EMBL" id="QPG73695.1"/>
    </source>
</evidence>
<evidence type="ECO:0000256" key="1">
    <source>
        <dbReference type="SAM" id="MobiDB-lite"/>
    </source>
</evidence>
<feature type="region of interest" description="Disordered" evidence="1">
    <location>
        <begin position="15"/>
        <end position="41"/>
    </location>
</feature>
<feature type="compositionally biased region" description="Low complexity" evidence="1">
    <location>
        <begin position="747"/>
        <end position="769"/>
    </location>
</feature>
<feature type="compositionally biased region" description="Basic and acidic residues" evidence="1">
    <location>
        <begin position="284"/>
        <end position="298"/>
    </location>
</feature>
<protein>
    <submittedName>
        <fullName evidence="2">Uncharacterized protein</fullName>
    </submittedName>
</protein>
<dbReference type="GeneID" id="62194409"/>
<feature type="region of interest" description="Disordered" evidence="1">
    <location>
        <begin position="617"/>
        <end position="668"/>
    </location>
</feature>
<feature type="region of interest" description="Disordered" evidence="1">
    <location>
        <begin position="507"/>
        <end position="541"/>
    </location>
</feature>
<name>A0A875S058_EENNA</name>
<reference evidence="2" key="1">
    <citation type="submission" date="2020-10" db="EMBL/GenBank/DDBJ databases">
        <authorList>
            <person name="Roach M.J.R."/>
        </authorList>
    </citation>
    <scope>NUCLEOTIDE SEQUENCE</scope>
    <source>
        <strain evidence="2">CBS 1945</strain>
    </source>
</reference>
<feature type="region of interest" description="Disordered" evidence="1">
    <location>
        <begin position="915"/>
        <end position="960"/>
    </location>
</feature>
<feature type="compositionally biased region" description="Basic residues" evidence="1">
    <location>
        <begin position="946"/>
        <end position="960"/>
    </location>
</feature>
<feature type="region of interest" description="Disordered" evidence="1">
    <location>
        <begin position="108"/>
        <end position="133"/>
    </location>
</feature>
<feature type="compositionally biased region" description="Polar residues" evidence="1">
    <location>
        <begin position="72"/>
        <end position="91"/>
    </location>
</feature>
<dbReference type="KEGG" id="bnn:FOA43_001008"/>